<accession>A0A914PA53</accession>
<sequence>MVRLYCLTRIYKIEPSKYYYGEKVIPYPDGADENLHTGIKEEMTETYISKLHFSQYYEFTEISIGYKLVNDRKVFVMHFYQDDTRLCVIRMIDREIFPLAKLRL</sequence>
<dbReference type="Proteomes" id="UP000887578">
    <property type="component" value="Unplaced"/>
</dbReference>
<evidence type="ECO:0000313" key="1">
    <source>
        <dbReference type="Proteomes" id="UP000887578"/>
    </source>
</evidence>
<reference evidence="2" key="1">
    <citation type="submission" date="2022-11" db="UniProtKB">
        <authorList>
            <consortium name="WormBaseParasite"/>
        </authorList>
    </citation>
    <scope>IDENTIFICATION</scope>
</reference>
<proteinExistence type="predicted"/>
<evidence type="ECO:0000313" key="2">
    <source>
        <dbReference type="WBParaSite" id="PDA_v2.g14951.t1"/>
    </source>
</evidence>
<dbReference type="WBParaSite" id="PDA_v2.g14951.t1">
    <property type="protein sequence ID" value="PDA_v2.g14951.t1"/>
    <property type="gene ID" value="PDA_v2.g14951"/>
</dbReference>
<keyword evidence="1" id="KW-1185">Reference proteome</keyword>
<dbReference type="AlphaFoldDB" id="A0A914PA53"/>
<protein>
    <submittedName>
        <fullName evidence="2">Uncharacterized protein</fullName>
    </submittedName>
</protein>
<organism evidence="1 2">
    <name type="scientific">Panagrolaimus davidi</name>
    <dbReference type="NCBI Taxonomy" id="227884"/>
    <lineage>
        <taxon>Eukaryota</taxon>
        <taxon>Metazoa</taxon>
        <taxon>Ecdysozoa</taxon>
        <taxon>Nematoda</taxon>
        <taxon>Chromadorea</taxon>
        <taxon>Rhabditida</taxon>
        <taxon>Tylenchina</taxon>
        <taxon>Panagrolaimomorpha</taxon>
        <taxon>Panagrolaimoidea</taxon>
        <taxon>Panagrolaimidae</taxon>
        <taxon>Panagrolaimus</taxon>
    </lineage>
</organism>
<name>A0A914PA53_9BILA</name>